<dbReference type="PRINTS" id="PR00449">
    <property type="entry name" value="RASTRNSFRMNG"/>
</dbReference>
<keyword evidence="2" id="KW-0342">GTP-binding</keyword>
<evidence type="ECO:0000256" key="2">
    <source>
        <dbReference type="ARBA" id="ARBA00023134"/>
    </source>
</evidence>
<dbReference type="EMBL" id="DAKRPA010000001">
    <property type="protein sequence ID" value="DBA05335.1"/>
    <property type="molecule type" value="Genomic_DNA"/>
</dbReference>
<sequence length="254" mass="27866">MEIPSVRVLVVGDSGVGKTTLLQALCRHAMGTTMGDESAPAHRWTTGCDIHVMLHRHRDSYSSESDVYVEFVDVGGHTKYAISRSVFYHEVHGIIFVHDLSNAKSYEHLRAWISEISNAQRLKGCVVPNGSDRPDGFASIHNVPKLVLGNKRDQAPSTSLSKRPNPANDLRIDGLETSALPLSIDHHQFAAFLGRVIAFSTQRDNINNYSNAGPEESTDYSASGLAGFFTQGLRQKSSKYGQVAPSEGNNTGWW</sequence>
<dbReference type="Gene3D" id="3.40.50.300">
    <property type="entry name" value="P-loop containing nucleotide triphosphate hydrolases"/>
    <property type="match status" value="1"/>
</dbReference>
<evidence type="ECO:0000313" key="3">
    <source>
        <dbReference type="EMBL" id="DBA05335.1"/>
    </source>
</evidence>
<evidence type="ECO:0000256" key="1">
    <source>
        <dbReference type="ARBA" id="ARBA00022741"/>
    </source>
</evidence>
<gene>
    <name evidence="3" type="ORF">N0F65_007497</name>
</gene>
<reference evidence="3" key="2">
    <citation type="journal article" date="2023" name="Microbiol Resour">
        <title>Decontamination and Annotation of the Draft Genome Sequence of the Oomycete Lagenidium giganteum ARSEF 373.</title>
        <authorList>
            <person name="Morgan W.R."/>
            <person name="Tartar A."/>
        </authorList>
    </citation>
    <scope>NUCLEOTIDE SEQUENCE</scope>
    <source>
        <strain evidence="3">ARSEF 373</strain>
    </source>
</reference>
<proteinExistence type="predicted"/>
<dbReference type="SMART" id="SM00175">
    <property type="entry name" value="RAB"/>
    <property type="match status" value="1"/>
</dbReference>
<dbReference type="GO" id="GO:0005525">
    <property type="term" value="F:GTP binding"/>
    <property type="evidence" value="ECO:0007669"/>
    <property type="project" value="UniProtKB-KW"/>
</dbReference>
<dbReference type="SUPFAM" id="SSF52540">
    <property type="entry name" value="P-loop containing nucleoside triphosphate hydrolases"/>
    <property type="match status" value="1"/>
</dbReference>
<keyword evidence="4" id="KW-1185">Reference proteome</keyword>
<dbReference type="PROSITE" id="PS00675">
    <property type="entry name" value="SIGMA54_INTERACT_1"/>
    <property type="match status" value="1"/>
</dbReference>
<dbReference type="Proteomes" id="UP001146120">
    <property type="component" value="Unassembled WGS sequence"/>
</dbReference>
<dbReference type="PROSITE" id="PS51419">
    <property type="entry name" value="RAB"/>
    <property type="match status" value="1"/>
</dbReference>
<dbReference type="AlphaFoldDB" id="A0AAV2ZIK0"/>
<dbReference type="InterPro" id="IPR027417">
    <property type="entry name" value="P-loop_NTPase"/>
</dbReference>
<keyword evidence="1" id="KW-0547">Nucleotide-binding</keyword>
<name>A0AAV2ZIK0_9STRA</name>
<dbReference type="PANTHER" id="PTHR24073">
    <property type="entry name" value="DRAB5-RELATED"/>
    <property type="match status" value="1"/>
</dbReference>
<evidence type="ECO:0000313" key="4">
    <source>
        <dbReference type="Proteomes" id="UP001146120"/>
    </source>
</evidence>
<comment type="caution">
    <text evidence="3">The sequence shown here is derived from an EMBL/GenBank/DDBJ whole genome shotgun (WGS) entry which is preliminary data.</text>
</comment>
<organism evidence="3 4">
    <name type="scientific">Lagenidium giganteum</name>
    <dbReference type="NCBI Taxonomy" id="4803"/>
    <lineage>
        <taxon>Eukaryota</taxon>
        <taxon>Sar</taxon>
        <taxon>Stramenopiles</taxon>
        <taxon>Oomycota</taxon>
        <taxon>Peronosporomycetes</taxon>
        <taxon>Pythiales</taxon>
        <taxon>Pythiaceae</taxon>
    </lineage>
</organism>
<accession>A0AAV2ZIK0</accession>
<protein>
    <submittedName>
        <fullName evidence="3">Uncharacterized protein</fullName>
    </submittedName>
</protein>
<dbReference type="InterPro" id="IPR025662">
    <property type="entry name" value="Sigma_54_int_dom_ATP-bd_1"/>
</dbReference>
<dbReference type="Pfam" id="PF08477">
    <property type="entry name" value="Roc"/>
    <property type="match status" value="1"/>
</dbReference>
<reference evidence="3" key="1">
    <citation type="submission" date="2022-11" db="EMBL/GenBank/DDBJ databases">
        <authorList>
            <person name="Morgan W.R."/>
            <person name="Tartar A."/>
        </authorList>
    </citation>
    <scope>NUCLEOTIDE SEQUENCE</scope>
    <source>
        <strain evidence="3">ARSEF 373</strain>
    </source>
</reference>